<feature type="domain" description="Capsule synthesis protein CapA" evidence="2">
    <location>
        <begin position="1"/>
        <end position="239"/>
    </location>
</feature>
<dbReference type="Pfam" id="PF09587">
    <property type="entry name" value="PGA_cap"/>
    <property type="match status" value="1"/>
</dbReference>
<dbReference type="InterPro" id="IPR029052">
    <property type="entry name" value="Metallo-depent_PP-like"/>
</dbReference>
<name>J9GQI0_9ZZZZ</name>
<protein>
    <submittedName>
        <fullName evidence="3">Capsule biosynthesis protein CapA</fullName>
    </submittedName>
</protein>
<dbReference type="PANTHER" id="PTHR33393:SF12">
    <property type="entry name" value="CAPSULE BIOSYNTHESIS PROTEIN CAPA"/>
    <property type="match status" value="1"/>
</dbReference>
<evidence type="ECO:0000259" key="2">
    <source>
        <dbReference type="SMART" id="SM00854"/>
    </source>
</evidence>
<reference evidence="3" key="1">
    <citation type="journal article" date="2012" name="PLoS ONE">
        <title>Gene sets for utilization of primary and secondary nutrition supplies in the distal gut of endangered iberian lynx.</title>
        <authorList>
            <person name="Alcaide M."/>
            <person name="Messina E."/>
            <person name="Richter M."/>
            <person name="Bargiela R."/>
            <person name="Peplies J."/>
            <person name="Huws S.A."/>
            <person name="Newbold C.J."/>
            <person name="Golyshin P.N."/>
            <person name="Simon M.A."/>
            <person name="Lopez G."/>
            <person name="Yakimov M.M."/>
            <person name="Ferrer M."/>
        </authorList>
    </citation>
    <scope>NUCLEOTIDE SEQUENCE</scope>
</reference>
<organism evidence="3">
    <name type="scientific">gut metagenome</name>
    <dbReference type="NCBI Taxonomy" id="749906"/>
    <lineage>
        <taxon>unclassified sequences</taxon>
        <taxon>metagenomes</taxon>
        <taxon>organismal metagenomes</taxon>
    </lineage>
</organism>
<dbReference type="AlphaFoldDB" id="J9GQI0"/>
<dbReference type="InterPro" id="IPR052169">
    <property type="entry name" value="CW_Biosynth-Accessory"/>
</dbReference>
<dbReference type="CDD" id="cd07381">
    <property type="entry name" value="MPP_CapA"/>
    <property type="match status" value="1"/>
</dbReference>
<dbReference type="Gene3D" id="3.60.21.10">
    <property type="match status" value="1"/>
</dbReference>
<comment type="caution">
    <text evidence="3">The sequence shown here is derived from an EMBL/GenBank/DDBJ whole genome shotgun (WGS) entry which is preliminary data.</text>
</comment>
<proteinExistence type="inferred from homology"/>
<gene>
    <name evidence="3" type="ORF">EVA_01831</name>
</gene>
<sequence>MQHQAQIDAARTGPSTYDYAACFQHVRDEIKRADVAIGNLEVTLGGPPYRGYPAFSAPDEFLYALQQTGFDVLLTANNHCLDRGPKGLQRTIARLDSVGMAHAGTYVDAAQREATYPLLIEKKGFRIAILNYTYGTNGLSSRPPQIVNYIDKEQMRVDILKARRLCPDVIIACMHWGVEYRSLPEKAERELADWLLAQGVDHVIGSHPHVLQPVEVKRDARTPARHVVAYSLGNFLSNMSQEKTDGGMLLKLELQRVFRITRLLDCTYALVWTARPAVSGKKNFELYPATFVGQLLRNQESKWMNRFLEGTRRLFGQYNQGTKEYFFE</sequence>
<dbReference type="PANTHER" id="PTHR33393">
    <property type="entry name" value="POLYGLUTAMINE SYNTHESIS ACCESSORY PROTEIN RV0574C-RELATED"/>
    <property type="match status" value="1"/>
</dbReference>
<dbReference type="InterPro" id="IPR019079">
    <property type="entry name" value="Capsule_synth_CapA"/>
</dbReference>
<evidence type="ECO:0000256" key="1">
    <source>
        <dbReference type="ARBA" id="ARBA00005662"/>
    </source>
</evidence>
<dbReference type="EMBL" id="AMCI01000263">
    <property type="protein sequence ID" value="EJX10054.1"/>
    <property type="molecule type" value="Genomic_DNA"/>
</dbReference>
<dbReference type="SUPFAM" id="SSF56300">
    <property type="entry name" value="Metallo-dependent phosphatases"/>
    <property type="match status" value="1"/>
</dbReference>
<dbReference type="SMART" id="SM00854">
    <property type="entry name" value="PGA_cap"/>
    <property type="match status" value="1"/>
</dbReference>
<evidence type="ECO:0000313" key="3">
    <source>
        <dbReference type="EMBL" id="EJX10054.1"/>
    </source>
</evidence>
<accession>J9GQI0</accession>
<comment type="similarity">
    <text evidence="1">Belongs to the CapA family.</text>
</comment>